<evidence type="ECO:0000313" key="1">
    <source>
        <dbReference type="EMBL" id="RKN10932.1"/>
    </source>
</evidence>
<dbReference type="Proteomes" id="UP000268652">
    <property type="component" value="Unassembled WGS sequence"/>
</dbReference>
<evidence type="ECO:0000313" key="4">
    <source>
        <dbReference type="Proteomes" id="UP000275024"/>
    </source>
</evidence>
<accession>A0A3A9WE72</accession>
<dbReference type="AlphaFoldDB" id="A0A3A9WE72"/>
<name>A0A3A9WE72_9ACTN</name>
<protein>
    <submittedName>
        <fullName evidence="1">Uncharacterized protein</fullName>
    </submittedName>
</protein>
<dbReference type="EMBL" id="RBDX01000004">
    <property type="protein sequence ID" value="RKN10932.1"/>
    <property type="molecule type" value="Genomic_DNA"/>
</dbReference>
<gene>
    <name evidence="2" type="ORF">D7318_08115</name>
    <name evidence="1" type="ORF">D7319_07260</name>
</gene>
<organism evidence="1 4">
    <name type="scientific">Streptomyces radicis</name>
    <dbReference type="NCBI Taxonomy" id="1750517"/>
    <lineage>
        <taxon>Bacteria</taxon>
        <taxon>Bacillati</taxon>
        <taxon>Actinomycetota</taxon>
        <taxon>Actinomycetes</taxon>
        <taxon>Kitasatosporales</taxon>
        <taxon>Streptomycetaceae</taxon>
        <taxon>Streptomyces</taxon>
    </lineage>
</organism>
<evidence type="ECO:0000313" key="2">
    <source>
        <dbReference type="EMBL" id="RKN25195.1"/>
    </source>
</evidence>
<sequence length="66" mass="6539">MSAMPVSQLPADLAAMSELKEGAAGRVPATAQPVMATPTIALAFAAGVGIGFAACQVVGDIRPVEN</sequence>
<evidence type="ECO:0000313" key="3">
    <source>
        <dbReference type="Proteomes" id="UP000268652"/>
    </source>
</evidence>
<dbReference type="Proteomes" id="UP000275024">
    <property type="component" value="Unassembled WGS sequence"/>
</dbReference>
<dbReference type="EMBL" id="RBDY01000004">
    <property type="protein sequence ID" value="RKN25195.1"/>
    <property type="molecule type" value="Genomic_DNA"/>
</dbReference>
<keyword evidence="3" id="KW-1185">Reference proteome</keyword>
<comment type="caution">
    <text evidence="1">The sequence shown here is derived from an EMBL/GenBank/DDBJ whole genome shotgun (WGS) entry which is preliminary data.</text>
</comment>
<reference evidence="3 4" key="1">
    <citation type="submission" date="2018-09" db="EMBL/GenBank/DDBJ databases">
        <title>Streptomyces sp. nov. DS1-2, an endophytic actinomycete isolated from roots of Dendrobium scabrilingue.</title>
        <authorList>
            <person name="Kuncharoen N."/>
            <person name="Kudo T."/>
            <person name="Ohkuma M."/>
            <person name="Yuki M."/>
            <person name="Tanasupawat S."/>
        </authorList>
    </citation>
    <scope>NUCLEOTIDE SEQUENCE [LARGE SCALE GENOMIC DNA]</scope>
    <source>
        <strain evidence="1 4">AZ1-7</strain>
        <strain evidence="2 3">DS1-2</strain>
    </source>
</reference>
<dbReference type="RefSeq" id="WP_120696202.1">
    <property type="nucleotide sequence ID" value="NZ_RBDX01000004.1"/>
</dbReference>
<proteinExistence type="predicted"/>